<name>A0A919W7V9_9ACTN</name>
<keyword evidence="1" id="KW-0472">Membrane</keyword>
<reference evidence="2 3" key="1">
    <citation type="submission" date="2021-03" db="EMBL/GenBank/DDBJ databases">
        <title>Whole genome shotgun sequence of Actinoplanes toevensis NBRC 105298.</title>
        <authorList>
            <person name="Komaki H."/>
            <person name="Tamura T."/>
        </authorList>
    </citation>
    <scope>NUCLEOTIDE SEQUENCE [LARGE SCALE GENOMIC DNA]</scope>
    <source>
        <strain evidence="2 3">NBRC 105298</strain>
    </source>
</reference>
<keyword evidence="3" id="KW-1185">Reference proteome</keyword>
<proteinExistence type="predicted"/>
<evidence type="ECO:0000256" key="1">
    <source>
        <dbReference type="SAM" id="Phobius"/>
    </source>
</evidence>
<comment type="caution">
    <text evidence="2">The sequence shown here is derived from an EMBL/GenBank/DDBJ whole genome shotgun (WGS) entry which is preliminary data.</text>
</comment>
<accession>A0A919W7V9</accession>
<gene>
    <name evidence="2" type="ORF">Ato02nite_024440</name>
</gene>
<keyword evidence="1" id="KW-0812">Transmembrane</keyword>
<dbReference type="AlphaFoldDB" id="A0A919W7V9"/>
<feature type="transmembrane region" description="Helical" evidence="1">
    <location>
        <begin position="245"/>
        <end position="265"/>
    </location>
</feature>
<dbReference type="EMBL" id="BOQN01000033">
    <property type="protein sequence ID" value="GIM90651.1"/>
    <property type="molecule type" value="Genomic_DNA"/>
</dbReference>
<dbReference type="RefSeq" id="WP_213006581.1">
    <property type="nucleotide sequence ID" value="NZ_BOQN01000033.1"/>
</dbReference>
<sequence>MTAAPAAAANTATGSAFVGVQATTVHGGVHIYVPESNDPAEIFRVGVQCLRGGMPDQARKYIREAVLAGHVTSRSCFLLVISLLSGRTLRTLPKGDLDLLRYVREQSAAQAADEWTEATRAIAHLLDSLAGQELDPNVTIKEFGKLGGTQRHLVIQHLEMFWSGPLQDWTWREVLRVAADGQTSRERLDRVWKFFQPVPAGPRVREARTPEIGVRHRAEAGGGAIVTAGTVGYLAFLASSTSAQVAAVALLALLGGGVLAAWTGLEWRFRVQRRQALDERHRRYRRSGTSGEVFAGPVDRMFRRYFAKYVPRGADLSEWIAGTWAIRMALRDEVVELYRESRVKPEQVAWLIRFLVSEVNGQWRRGTLRSEREALRVPPATRIGCALGALTAAAAWFALAGPAVVERPLAAVAALLGSAVGAAAAVPGWSRIVLERRRFRAEAADAARKYDARRQAHLRWKAKLEDRPNDHEMAFWLDCDRKMLMGEALRHYRLAPHSVVAHAFLEAPGRYYKRARVRNGPWRYTRYELLIFLLTADGVRQMSVQLDLAKATFHDRGRLNYRYDAVTAVEVSEADDGEKTFRLTLMNGDPIEAAVTGPATASEETQEDPRQVTEISLDAAGLHNTLHVLEGIAAEGKEWIGHERRREEAGLDKLADAVRGMADADGK</sequence>
<evidence type="ECO:0000313" key="2">
    <source>
        <dbReference type="EMBL" id="GIM90651.1"/>
    </source>
</evidence>
<dbReference type="Proteomes" id="UP000677082">
    <property type="component" value="Unassembled WGS sequence"/>
</dbReference>
<keyword evidence="1" id="KW-1133">Transmembrane helix</keyword>
<protein>
    <submittedName>
        <fullName evidence="2">Uncharacterized protein</fullName>
    </submittedName>
</protein>
<organism evidence="2 3">
    <name type="scientific">Paractinoplanes toevensis</name>
    <dbReference type="NCBI Taxonomy" id="571911"/>
    <lineage>
        <taxon>Bacteria</taxon>
        <taxon>Bacillati</taxon>
        <taxon>Actinomycetota</taxon>
        <taxon>Actinomycetes</taxon>
        <taxon>Micromonosporales</taxon>
        <taxon>Micromonosporaceae</taxon>
        <taxon>Paractinoplanes</taxon>
    </lineage>
</organism>
<feature type="transmembrane region" description="Helical" evidence="1">
    <location>
        <begin position="383"/>
        <end position="403"/>
    </location>
</feature>
<feature type="transmembrane region" description="Helical" evidence="1">
    <location>
        <begin position="409"/>
        <end position="430"/>
    </location>
</feature>
<evidence type="ECO:0000313" key="3">
    <source>
        <dbReference type="Proteomes" id="UP000677082"/>
    </source>
</evidence>